<evidence type="ECO:0008006" key="3">
    <source>
        <dbReference type="Google" id="ProtNLM"/>
    </source>
</evidence>
<name>A0ABS4YLG1_9MICO</name>
<evidence type="ECO:0000313" key="1">
    <source>
        <dbReference type="EMBL" id="MBP2408718.1"/>
    </source>
</evidence>
<dbReference type="Proteomes" id="UP000698222">
    <property type="component" value="Unassembled WGS sequence"/>
</dbReference>
<sequence>MARATTIDRDAWLGYRWARHGLGGDAVNGDLDDLLVLGVQGNRQSRGEHALSQRVEHVRDTAVADAITPEGPLVCLWSVRGAPHAHRAEQLDLVRDALEPSASDDGGPEFVRAVDDVAEALAGIVTPGMSKGEASRRVSDSVAPSLVTWCARCRARHVDDEVFRAAGRRAQIVLGSEGRTTTLSPKPIVTQESVESPRERLLATFFRVNGPLTRTIYREWNHAGVHSVGRSWEDLGDELVRVQVGSARYDLPGSLLPLMDAAPSARGVALVPSNDPYLRQTDRALLVPEAGRRKKVFTALSGPGALLVDGEIAGIWRYRRSAAEVTIELFDPVHAAQKTAAEARAAAMASSTGDDSPTVIWS</sequence>
<gene>
    <name evidence="1" type="ORF">JOF44_001621</name>
</gene>
<dbReference type="PANTHER" id="PTHR38479">
    <property type="entry name" value="LMO0824 PROTEIN"/>
    <property type="match status" value="1"/>
</dbReference>
<dbReference type="EMBL" id="JAGIOC010000001">
    <property type="protein sequence ID" value="MBP2408718.1"/>
    <property type="molecule type" value="Genomic_DNA"/>
</dbReference>
<protein>
    <recommendedName>
        <fullName evidence="3">Winged helix DNA-binding domain-containing protein</fullName>
    </recommendedName>
</protein>
<dbReference type="RefSeq" id="WP_209889580.1">
    <property type="nucleotide sequence ID" value="NZ_BAAAJV010000005.1"/>
</dbReference>
<organism evidence="1 2">
    <name type="scientific">Brachybacterium fresconis</name>
    <dbReference type="NCBI Taxonomy" id="173363"/>
    <lineage>
        <taxon>Bacteria</taxon>
        <taxon>Bacillati</taxon>
        <taxon>Actinomycetota</taxon>
        <taxon>Actinomycetes</taxon>
        <taxon>Micrococcales</taxon>
        <taxon>Dermabacteraceae</taxon>
        <taxon>Brachybacterium</taxon>
    </lineage>
</organism>
<keyword evidence="2" id="KW-1185">Reference proteome</keyword>
<evidence type="ECO:0000313" key="2">
    <source>
        <dbReference type="Proteomes" id="UP000698222"/>
    </source>
</evidence>
<dbReference type="Pfam" id="PF06224">
    <property type="entry name" value="AlkZ-like"/>
    <property type="match status" value="1"/>
</dbReference>
<comment type="caution">
    <text evidence="1">The sequence shown here is derived from an EMBL/GenBank/DDBJ whole genome shotgun (WGS) entry which is preliminary data.</text>
</comment>
<proteinExistence type="predicted"/>
<reference evidence="1 2" key="1">
    <citation type="submission" date="2021-03" db="EMBL/GenBank/DDBJ databases">
        <title>Sequencing the genomes of 1000 actinobacteria strains.</title>
        <authorList>
            <person name="Klenk H.-P."/>
        </authorList>
    </citation>
    <scope>NUCLEOTIDE SEQUENCE [LARGE SCALE GENOMIC DNA]</scope>
    <source>
        <strain evidence="1 2">DSM 14564</strain>
    </source>
</reference>
<accession>A0ABS4YLG1</accession>
<dbReference type="InterPro" id="IPR009351">
    <property type="entry name" value="AlkZ-like"/>
</dbReference>
<dbReference type="PANTHER" id="PTHR38479:SF2">
    <property type="entry name" value="WINGED HELIX DNA-BINDING DOMAIN-CONTAINING PROTEIN"/>
    <property type="match status" value="1"/>
</dbReference>